<proteinExistence type="predicted"/>
<keyword evidence="2" id="KW-1185">Reference proteome</keyword>
<sequence>MMSGWVDRPSRTTVRSKCSSSAFCSRWCLAWRAFFHDGIMLDEQCLLLLLPPSFLANCTGANPSYAHIQAKCIAVKCYMSSLGDMMVSTHAFHRLNMLKTKNTRQSLLSRGKRSSPQTAPCSRPIDEARDLNLSLATSPAASFERKPCSFASSI</sequence>
<evidence type="ECO:0000313" key="2">
    <source>
        <dbReference type="Proteomes" id="UP000241462"/>
    </source>
</evidence>
<dbReference type="InParanoid" id="A0A2T2ZT23"/>
<name>A0A2T2ZT23_9PEZI</name>
<evidence type="ECO:0000313" key="1">
    <source>
        <dbReference type="EMBL" id="PSR75624.1"/>
    </source>
</evidence>
<dbReference type="AlphaFoldDB" id="A0A2T2ZT23"/>
<organism evidence="1 2">
    <name type="scientific">Coniella lustricola</name>
    <dbReference type="NCBI Taxonomy" id="2025994"/>
    <lineage>
        <taxon>Eukaryota</taxon>
        <taxon>Fungi</taxon>
        <taxon>Dikarya</taxon>
        <taxon>Ascomycota</taxon>
        <taxon>Pezizomycotina</taxon>
        <taxon>Sordariomycetes</taxon>
        <taxon>Sordariomycetidae</taxon>
        <taxon>Diaporthales</taxon>
        <taxon>Schizoparmaceae</taxon>
        <taxon>Coniella</taxon>
    </lineage>
</organism>
<gene>
    <name evidence="1" type="ORF">BD289DRAFT_185725</name>
</gene>
<dbReference type="EMBL" id="KZ678750">
    <property type="protein sequence ID" value="PSR75624.1"/>
    <property type="molecule type" value="Genomic_DNA"/>
</dbReference>
<accession>A0A2T2ZT23</accession>
<protein>
    <submittedName>
        <fullName evidence="1">Uncharacterized protein</fullName>
    </submittedName>
</protein>
<dbReference type="Proteomes" id="UP000241462">
    <property type="component" value="Unassembled WGS sequence"/>
</dbReference>
<reference evidence="1 2" key="1">
    <citation type="journal article" date="2018" name="Mycol. Prog.">
        <title>Coniella lustricola, a new species from submerged detritus.</title>
        <authorList>
            <person name="Raudabaugh D.B."/>
            <person name="Iturriaga T."/>
            <person name="Carver A."/>
            <person name="Mondo S."/>
            <person name="Pangilinan J."/>
            <person name="Lipzen A."/>
            <person name="He G."/>
            <person name="Amirebrahimi M."/>
            <person name="Grigoriev I.V."/>
            <person name="Miller A.N."/>
        </authorList>
    </citation>
    <scope>NUCLEOTIDE SEQUENCE [LARGE SCALE GENOMIC DNA]</scope>
    <source>
        <strain evidence="1 2">B22-T-1</strain>
    </source>
</reference>